<gene>
    <name evidence="1" type="ORF">GT747_03825</name>
</gene>
<sequence>MEIPITIHSDEKGYFDRECPNENCLYTFKINMQDWKEKISDDEVHCPMCGHIDTADKWWTQEQLESMQEIAASYAMSMITKELDKAFGKLARSTRNNKFLKITYKPSKKITFQNNPIGQSEEWETDITCEKCGTRYSVIGSAYFCPCCGHNSAVSAFNESTDSIEKMLKSLPEMKQLLTESYGRDKAETMCRGLLESSLGDIVSSFQKFASCHYDKLTGEISRVNDFQIVEKGNQLFKDATGKGYEEWLSDKELHNMNMFFQRRHLIEHNNGMVDQKYVDKSGDNSYVIGQRLVIKENDAYALLAIIKKLAKGLMTL</sequence>
<reference evidence="1 2" key="1">
    <citation type="journal article" date="2019" name="Nat. Med.">
        <title>A library of human gut bacterial isolates paired with longitudinal multiomics data enables mechanistic microbiome research.</title>
        <authorList>
            <person name="Poyet M."/>
            <person name="Groussin M."/>
            <person name="Gibbons S.M."/>
            <person name="Avila-Pacheco J."/>
            <person name="Jiang X."/>
            <person name="Kearney S.M."/>
            <person name="Perrotta A.R."/>
            <person name="Berdy B."/>
            <person name="Zhao S."/>
            <person name="Lieberman T.D."/>
            <person name="Swanson P.K."/>
            <person name="Smith M."/>
            <person name="Roesemann S."/>
            <person name="Alexander J.E."/>
            <person name="Rich S.A."/>
            <person name="Livny J."/>
            <person name="Vlamakis H."/>
            <person name="Clish C."/>
            <person name="Bullock K."/>
            <person name="Deik A."/>
            <person name="Scott J."/>
            <person name="Pierce K.A."/>
            <person name="Xavier R.J."/>
            <person name="Alm E.J."/>
        </authorList>
    </citation>
    <scope>NUCLEOTIDE SEQUENCE [LARGE SCALE GENOMIC DNA]</scope>
    <source>
        <strain evidence="1 2">BIOML-A2</strain>
    </source>
</reference>
<evidence type="ECO:0000313" key="2">
    <source>
        <dbReference type="Proteomes" id="UP000474718"/>
    </source>
</evidence>
<protein>
    <recommendedName>
        <fullName evidence="3">Zinc ribbon domain-containing protein</fullName>
    </recommendedName>
</protein>
<dbReference type="RefSeq" id="WP_161213318.1">
    <property type="nucleotide sequence ID" value="NZ_WWVX01000002.1"/>
</dbReference>
<organism evidence="1 2">
    <name type="scientific">Bittarella massiliensis</name>
    <name type="common">ex Durand et al. 2017</name>
    <dbReference type="NCBI Taxonomy" id="1720313"/>
    <lineage>
        <taxon>Bacteria</taxon>
        <taxon>Bacillati</taxon>
        <taxon>Bacillota</taxon>
        <taxon>Clostridia</taxon>
        <taxon>Eubacteriales</taxon>
        <taxon>Oscillospiraceae</taxon>
        <taxon>Bittarella (ex Durand et al. 2017)</taxon>
    </lineage>
</organism>
<comment type="caution">
    <text evidence="1">The sequence shown here is derived from an EMBL/GenBank/DDBJ whole genome shotgun (WGS) entry which is preliminary data.</text>
</comment>
<accession>A0ABW9WV47</accession>
<proteinExistence type="predicted"/>
<evidence type="ECO:0008006" key="3">
    <source>
        <dbReference type="Google" id="ProtNLM"/>
    </source>
</evidence>
<dbReference type="EMBL" id="WWVX01000002">
    <property type="protein sequence ID" value="MZL68903.1"/>
    <property type="molecule type" value="Genomic_DNA"/>
</dbReference>
<keyword evidence="2" id="KW-1185">Reference proteome</keyword>
<name>A0ABW9WV47_9FIRM</name>
<dbReference type="Proteomes" id="UP000474718">
    <property type="component" value="Unassembled WGS sequence"/>
</dbReference>
<evidence type="ECO:0000313" key="1">
    <source>
        <dbReference type="EMBL" id="MZL68903.1"/>
    </source>
</evidence>